<dbReference type="SUPFAM" id="SSF56281">
    <property type="entry name" value="Metallo-hydrolase/oxidoreductase"/>
    <property type="match status" value="1"/>
</dbReference>
<proteinExistence type="predicted"/>
<dbReference type="InterPro" id="IPR052926">
    <property type="entry name" value="Metallo-beta-lactamase_dom"/>
</dbReference>
<feature type="domain" description="Metallo-beta-lactamase" evidence="1">
    <location>
        <begin position="28"/>
        <end position="111"/>
    </location>
</feature>
<keyword evidence="3" id="KW-1185">Reference proteome</keyword>
<dbReference type="PANTHER" id="PTHR13754">
    <property type="entry name" value="METALLO-BETA-LACTAMASE SUPERFAMILY PROTEIN"/>
    <property type="match status" value="1"/>
</dbReference>
<name>A0A1H6X229_9FIRM</name>
<dbReference type="STRING" id="322505.SAMN04487836_1417"/>
<evidence type="ECO:0000259" key="1">
    <source>
        <dbReference type="Pfam" id="PF00753"/>
    </source>
</evidence>
<dbReference type="PANTHER" id="PTHR13754:SF13">
    <property type="entry name" value="METALLO-BETA-LACTAMASE SUPERFAMILY PROTEIN (AFU_ORTHOLOGUE AFUA_3G07630)"/>
    <property type="match status" value="1"/>
</dbReference>
<dbReference type="Proteomes" id="UP000183028">
    <property type="component" value="Unassembled WGS sequence"/>
</dbReference>
<dbReference type="Pfam" id="PF00753">
    <property type="entry name" value="Lactamase_B"/>
    <property type="match status" value="1"/>
</dbReference>
<evidence type="ECO:0000313" key="3">
    <source>
        <dbReference type="Proteomes" id="UP000183028"/>
    </source>
</evidence>
<accession>A0A1H6X229</accession>
<dbReference type="GO" id="GO:0016740">
    <property type="term" value="F:transferase activity"/>
    <property type="evidence" value="ECO:0007669"/>
    <property type="project" value="TreeGrafter"/>
</dbReference>
<dbReference type="Gene3D" id="3.60.15.10">
    <property type="entry name" value="Ribonuclease Z/Hydroxyacylglutathione hydrolase-like"/>
    <property type="match status" value="1"/>
</dbReference>
<dbReference type="CDD" id="cd07713">
    <property type="entry name" value="DHPS-like_MBL-fold"/>
    <property type="match status" value="1"/>
</dbReference>
<sequence>MRYGVGKYMRIVNLIENTEGKSKCLFEHGLSFYIETESHKALLDLGQTDSSLRNAKKLGINLNEVDTVVLSHGHYDHSGGIIPFTMINDHAAIYMQSLAGGDFYAYDGDNRYRYIGIDKEILMLPQLRLLKGDYVIDDELELFTIKNRTHPFPFTNKRLLIKTACGFVPDDFCHEHFLVVKDREHTTLMSGCAHNGILSILDTYREKYGNLPDIVISGFHLMVKRNYRDSELQEVRFIAKELKKYQIKFYTCHCTGIPAFEEMKKIMGNQLKYIHSSEQIIL</sequence>
<dbReference type="InterPro" id="IPR001279">
    <property type="entry name" value="Metallo-B-lactamas"/>
</dbReference>
<protein>
    <submittedName>
        <fullName evidence="2">7,8-dihydropterin-6-yl-methyl-4-(Beta-D-ribofuranosyl)aminobenzene 5'-phosphate synthase</fullName>
    </submittedName>
</protein>
<reference evidence="3" key="1">
    <citation type="submission" date="2016-10" db="EMBL/GenBank/DDBJ databases">
        <authorList>
            <person name="Varghese N."/>
        </authorList>
    </citation>
    <scope>NUCLEOTIDE SEQUENCE [LARGE SCALE GENOMIC DNA]</scope>
    <source>
        <strain evidence="3">DSM 20406</strain>
    </source>
</reference>
<dbReference type="InterPro" id="IPR036866">
    <property type="entry name" value="RibonucZ/Hydroxyglut_hydro"/>
</dbReference>
<dbReference type="eggNOG" id="COG1237">
    <property type="taxonomic scope" value="Bacteria"/>
</dbReference>
<organism evidence="2 3">
    <name type="scientific">Sharpea azabuensis</name>
    <dbReference type="NCBI Taxonomy" id="322505"/>
    <lineage>
        <taxon>Bacteria</taxon>
        <taxon>Bacillati</taxon>
        <taxon>Bacillota</taxon>
        <taxon>Erysipelotrichia</taxon>
        <taxon>Erysipelotrichales</taxon>
        <taxon>Coprobacillaceae</taxon>
        <taxon>Sharpea</taxon>
    </lineage>
</organism>
<dbReference type="AlphaFoldDB" id="A0A1H6X229"/>
<evidence type="ECO:0000313" key="2">
    <source>
        <dbReference type="EMBL" id="SEJ20657.1"/>
    </source>
</evidence>
<gene>
    <name evidence="2" type="ORF">SAMN04487834_10747</name>
</gene>
<dbReference type="InterPro" id="IPR041712">
    <property type="entry name" value="DHPS-like_MBL-fold"/>
</dbReference>
<dbReference type="EMBL" id="FNYK01000074">
    <property type="protein sequence ID" value="SEJ20657.1"/>
    <property type="molecule type" value="Genomic_DNA"/>
</dbReference>